<reference evidence="1" key="1">
    <citation type="submission" date="2018-02" db="EMBL/GenBank/DDBJ databases">
        <title>Rhizophora mucronata_Transcriptome.</title>
        <authorList>
            <person name="Meera S.P."/>
            <person name="Sreeshan A."/>
            <person name="Augustine A."/>
        </authorList>
    </citation>
    <scope>NUCLEOTIDE SEQUENCE</scope>
    <source>
        <tissue evidence="1">Leaf</tissue>
    </source>
</reference>
<dbReference type="EMBL" id="GGEC01058972">
    <property type="protein sequence ID" value="MBX39456.1"/>
    <property type="molecule type" value="Transcribed_RNA"/>
</dbReference>
<organism evidence="1">
    <name type="scientific">Rhizophora mucronata</name>
    <name type="common">Asiatic mangrove</name>
    <dbReference type="NCBI Taxonomy" id="61149"/>
    <lineage>
        <taxon>Eukaryota</taxon>
        <taxon>Viridiplantae</taxon>
        <taxon>Streptophyta</taxon>
        <taxon>Embryophyta</taxon>
        <taxon>Tracheophyta</taxon>
        <taxon>Spermatophyta</taxon>
        <taxon>Magnoliopsida</taxon>
        <taxon>eudicotyledons</taxon>
        <taxon>Gunneridae</taxon>
        <taxon>Pentapetalae</taxon>
        <taxon>rosids</taxon>
        <taxon>fabids</taxon>
        <taxon>Malpighiales</taxon>
        <taxon>Rhizophoraceae</taxon>
        <taxon>Rhizophora</taxon>
    </lineage>
</organism>
<proteinExistence type="predicted"/>
<accession>A0A2P2NAG0</accession>
<name>A0A2P2NAG0_RHIMU</name>
<dbReference type="AlphaFoldDB" id="A0A2P2NAG0"/>
<protein>
    <submittedName>
        <fullName evidence="1">Uncharacterized protein</fullName>
    </submittedName>
</protein>
<evidence type="ECO:0000313" key="1">
    <source>
        <dbReference type="EMBL" id="MBX39456.1"/>
    </source>
</evidence>
<sequence>MCFKNNSEGIIFFFLATETSYLPDNCFFLVGLAVFDNILF</sequence>